<gene>
    <name evidence="2" type="ORF">E2C01_072545</name>
</gene>
<dbReference type="OrthoDB" id="6247875at2759"/>
<proteinExistence type="predicted"/>
<evidence type="ECO:0000256" key="1">
    <source>
        <dbReference type="SAM" id="MobiDB-lite"/>
    </source>
</evidence>
<accession>A0A5B7I058</accession>
<dbReference type="AlphaFoldDB" id="A0A5B7I058"/>
<dbReference type="Proteomes" id="UP000324222">
    <property type="component" value="Unassembled WGS sequence"/>
</dbReference>
<comment type="caution">
    <text evidence="2">The sequence shown here is derived from an EMBL/GenBank/DDBJ whole genome shotgun (WGS) entry which is preliminary data.</text>
</comment>
<reference evidence="2 3" key="1">
    <citation type="submission" date="2019-05" db="EMBL/GenBank/DDBJ databases">
        <title>Another draft genome of Portunus trituberculatus and its Hox gene families provides insights of decapod evolution.</title>
        <authorList>
            <person name="Jeong J.-H."/>
            <person name="Song I."/>
            <person name="Kim S."/>
            <person name="Choi T."/>
            <person name="Kim D."/>
            <person name="Ryu S."/>
            <person name="Kim W."/>
        </authorList>
    </citation>
    <scope>NUCLEOTIDE SEQUENCE [LARGE SCALE GENOMIC DNA]</scope>
    <source>
        <tissue evidence="2">Muscle</tissue>
    </source>
</reference>
<evidence type="ECO:0000313" key="2">
    <source>
        <dbReference type="EMBL" id="MPC78070.1"/>
    </source>
</evidence>
<organism evidence="2 3">
    <name type="scientific">Portunus trituberculatus</name>
    <name type="common">Swimming crab</name>
    <name type="synonym">Neptunus trituberculatus</name>
    <dbReference type="NCBI Taxonomy" id="210409"/>
    <lineage>
        <taxon>Eukaryota</taxon>
        <taxon>Metazoa</taxon>
        <taxon>Ecdysozoa</taxon>
        <taxon>Arthropoda</taxon>
        <taxon>Crustacea</taxon>
        <taxon>Multicrustacea</taxon>
        <taxon>Malacostraca</taxon>
        <taxon>Eumalacostraca</taxon>
        <taxon>Eucarida</taxon>
        <taxon>Decapoda</taxon>
        <taxon>Pleocyemata</taxon>
        <taxon>Brachyura</taxon>
        <taxon>Eubrachyura</taxon>
        <taxon>Portunoidea</taxon>
        <taxon>Portunidae</taxon>
        <taxon>Portuninae</taxon>
        <taxon>Portunus</taxon>
    </lineage>
</organism>
<dbReference type="EMBL" id="VSRR010047517">
    <property type="protein sequence ID" value="MPC78070.1"/>
    <property type="molecule type" value="Genomic_DNA"/>
</dbReference>
<protein>
    <submittedName>
        <fullName evidence="2">Uncharacterized protein</fullName>
    </submittedName>
</protein>
<feature type="region of interest" description="Disordered" evidence="1">
    <location>
        <begin position="42"/>
        <end position="67"/>
    </location>
</feature>
<keyword evidence="3" id="KW-1185">Reference proteome</keyword>
<evidence type="ECO:0000313" key="3">
    <source>
        <dbReference type="Proteomes" id="UP000324222"/>
    </source>
</evidence>
<name>A0A5B7I058_PORTR</name>
<sequence>MTDPLASMTQLLNTDPEELQNHEKRITEMINQLQKIRDFIRTPRPQETPLDKVSTQGNGRKGREGGERGFSVLCDGEGMIEVAEGFAVLCCLGVRKRREKDEDGRREGRDRELCSVEGMKERKGGKKKGGKRFRAYFFPLAFTNMCVKRGRNPVKAYISLANKMICVFVKVVVYVVRREVKDRRRVDGNLRLPVCPSLLLPLFPSTAVIRKAGLQDLYVCFMRGCLWRQCQRLHLL</sequence>